<feature type="region of interest" description="Disordered" evidence="7">
    <location>
        <begin position="337"/>
        <end position="369"/>
    </location>
</feature>
<feature type="domain" description="Major facilitator superfamily (MFS) profile" evidence="9">
    <location>
        <begin position="30"/>
        <end position="556"/>
    </location>
</feature>
<dbReference type="InterPro" id="IPR011701">
    <property type="entry name" value="MFS"/>
</dbReference>
<evidence type="ECO:0000256" key="3">
    <source>
        <dbReference type="ARBA" id="ARBA00022692"/>
    </source>
</evidence>
<feature type="transmembrane region" description="Helical" evidence="8">
    <location>
        <begin position="64"/>
        <end position="83"/>
    </location>
</feature>
<evidence type="ECO:0000259" key="9">
    <source>
        <dbReference type="PROSITE" id="PS50850"/>
    </source>
</evidence>
<keyword evidence="6" id="KW-0325">Glycoprotein</keyword>
<dbReference type="PANTHER" id="PTHR23501:SF187">
    <property type="entry name" value="MAJOR FACILITATOR SUPERFAMILY (MFS) PROFILE DOMAIN-CONTAINING PROTEIN"/>
    <property type="match status" value="1"/>
</dbReference>
<sequence length="556" mass="58753">MTSGASTPPRTKCHPRQPRKTSKGPRFWAIMGVLALTSLLTALEATITSTVLPVIVSDLNGGSGYIWVANAYFLTMASLQPMFGQLANVFGRRWPMIFSAAAFVLGSGICGGATNMAMLIAGRVIQGIGGSGISVLCETIICDLVPLRERGTYMAAVLGMVALGTSLGPLFGGLIVSYSTWRWAFYLALPIGGPALILLYMFLHVEYDRSSTLATKLGRLDWLGNAVFVGASCAVLIALSWAGGEYAWSSSQVLAPLLVGVAGLAGFLALEASPRLAPNPMMPLHLFASRTTSAVFAVTFLHGLVTIWALYFLPVYFQGVLGASPYRSGVMLLPHHPPAHPGRHRGRPAPVKDGPVQAPPRRSDGPHHHRLRPVLFVGRELEHGRLGRVPGNPGPGRRARAPDAAAGPAGAAFGSGYCARDGDVGVYAQFRGCVGRRHRGDCVQHPGGGAGSVRYHQRYDGGGRVRGGGAYQGATAQFLDALAAEARAQVVAVQSWALQRSWQVAIAFGLAGFVVVVVLLKEIPLRKELDSEFGMAERAGRPGSSKEAGCVTENGV</sequence>
<evidence type="ECO:0000313" key="10">
    <source>
        <dbReference type="EMBL" id="KAK8079433.1"/>
    </source>
</evidence>
<feature type="transmembrane region" description="Helical" evidence="8">
    <location>
        <begin position="502"/>
        <end position="520"/>
    </location>
</feature>
<feature type="compositionally biased region" description="Basic residues" evidence="7">
    <location>
        <begin position="11"/>
        <end position="23"/>
    </location>
</feature>
<gene>
    <name evidence="10" type="ORF">PG997_007251</name>
</gene>
<proteinExistence type="predicted"/>
<keyword evidence="2" id="KW-0813">Transport</keyword>
<comment type="caution">
    <text evidence="10">The sequence shown here is derived from an EMBL/GenBank/DDBJ whole genome shotgun (WGS) entry which is preliminary data.</text>
</comment>
<keyword evidence="3 8" id="KW-0812">Transmembrane</keyword>
<dbReference type="PRINTS" id="PR01036">
    <property type="entry name" value="TCRTETB"/>
</dbReference>
<evidence type="ECO:0000256" key="8">
    <source>
        <dbReference type="SAM" id="Phobius"/>
    </source>
</evidence>
<accession>A0ABR1W7I4</accession>
<dbReference type="RefSeq" id="XP_066666908.1">
    <property type="nucleotide sequence ID" value="XM_066811566.1"/>
</dbReference>
<feature type="transmembrane region" description="Helical" evidence="8">
    <location>
        <begin position="120"/>
        <end position="141"/>
    </location>
</feature>
<feature type="region of interest" description="Disordered" evidence="7">
    <location>
        <begin position="1"/>
        <end position="23"/>
    </location>
</feature>
<feature type="transmembrane region" description="Helical" evidence="8">
    <location>
        <begin position="27"/>
        <end position="52"/>
    </location>
</feature>
<dbReference type="PANTHER" id="PTHR23501">
    <property type="entry name" value="MAJOR FACILITATOR SUPERFAMILY"/>
    <property type="match status" value="1"/>
</dbReference>
<dbReference type="SUPFAM" id="SSF103473">
    <property type="entry name" value="MFS general substrate transporter"/>
    <property type="match status" value="1"/>
</dbReference>
<evidence type="ECO:0000256" key="4">
    <source>
        <dbReference type="ARBA" id="ARBA00022989"/>
    </source>
</evidence>
<dbReference type="InterPro" id="IPR036259">
    <property type="entry name" value="MFS_trans_sf"/>
</dbReference>
<feature type="transmembrane region" description="Helical" evidence="8">
    <location>
        <begin position="253"/>
        <end position="273"/>
    </location>
</feature>
<feature type="transmembrane region" description="Helical" evidence="8">
    <location>
        <begin position="95"/>
        <end position="114"/>
    </location>
</feature>
<feature type="transmembrane region" description="Helical" evidence="8">
    <location>
        <begin position="153"/>
        <end position="177"/>
    </location>
</feature>
<feature type="region of interest" description="Disordered" evidence="7">
    <location>
        <begin position="536"/>
        <end position="556"/>
    </location>
</feature>
<evidence type="ECO:0000256" key="2">
    <source>
        <dbReference type="ARBA" id="ARBA00022448"/>
    </source>
</evidence>
<dbReference type="Gene3D" id="1.20.1720.10">
    <property type="entry name" value="Multidrug resistance protein D"/>
    <property type="match status" value="1"/>
</dbReference>
<evidence type="ECO:0000256" key="1">
    <source>
        <dbReference type="ARBA" id="ARBA00004141"/>
    </source>
</evidence>
<comment type="subcellular location">
    <subcellularLocation>
        <location evidence="1">Membrane</location>
        <topology evidence="1">Multi-pass membrane protein</topology>
    </subcellularLocation>
</comment>
<feature type="compositionally biased region" description="Basic residues" evidence="7">
    <location>
        <begin position="337"/>
        <end position="347"/>
    </location>
</feature>
<name>A0ABR1W7I4_9PEZI</name>
<reference evidence="10 11" key="1">
    <citation type="submission" date="2023-01" db="EMBL/GenBank/DDBJ databases">
        <title>Analysis of 21 Apiospora genomes using comparative genomics revels a genus with tremendous synthesis potential of carbohydrate active enzymes and secondary metabolites.</title>
        <authorList>
            <person name="Sorensen T."/>
        </authorList>
    </citation>
    <scope>NUCLEOTIDE SEQUENCE [LARGE SCALE GENOMIC DNA]</scope>
    <source>
        <strain evidence="10 11">CBS 114990</strain>
    </source>
</reference>
<keyword evidence="4 8" id="KW-1133">Transmembrane helix</keyword>
<dbReference type="EMBL" id="JAQQWN010000006">
    <property type="protein sequence ID" value="KAK8079433.1"/>
    <property type="molecule type" value="Genomic_DNA"/>
</dbReference>
<evidence type="ECO:0000313" key="11">
    <source>
        <dbReference type="Proteomes" id="UP001433268"/>
    </source>
</evidence>
<protein>
    <recommendedName>
        <fullName evidence="9">Major facilitator superfamily (MFS) profile domain-containing protein</fullName>
    </recommendedName>
</protein>
<dbReference type="Pfam" id="PF07690">
    <property type="entry name" value="MFS_1"/>
    <property type="match status" value="1"/>
</dbReference>
<dbReference type="GeneID" id="92044626"/>
<keyword evidence="5 8" id="KW-0472">Membrane</keyword>
<keyword evidence="11" id="KW-1185">Reference proteome</keyword>
<feature type="transmembrane region" description="Helical" evidence="8">
    <location>
        <begin position="222"/>
        <end position="241"/>
    </location>
</feature>
<dbReference type="Proteomes" id="UP001433268">
    <property type="component" value="Unassembled WGS sequence"/>
</dbReference>
<evidence type="ECO:0000256" key="7">
    <source>
        <dbReference type="SAM" id="MobiDB-lite"/>
    </source>
</evidence>
<feature type="transmembrane region" description="Helical" evidence="8">
    <location>
        <begin position="183"/>
        <end position="202"/>
    </location>
</feature>
<dbReference type="PROSITE" id="PS50850">
    <property type="entry name" value="MFS"/>
    <property type="match status" value="1"/>
</dbReference>
<feature type="transmembrane region" description="Helical" evidence="8">
    <location>
        <begin position="294"/>
        <end position="317"/>
    </location>
</feature>
<evidence type="ECO:0000256" key="5">
    <source>
        <dbReference type="ARBA" id="ARBA00023136"/>
    </source>
</evidence>
<dbReference type="InterPro" id="IPR020846">
    <property type="entry name" value="MFS_dom"/>
</dbReference>
<evidence type="ECO:0000256" key="6">
    <source>
        <dbReference type="ARBA" id="ARBA00023180"/>
    </source>
</evidence>
<organism evidence="10 11">
    <name type="scientific">Apiospora hydei</name>
    <dbReference type="NCBI Taxonomy" id="1337664"/>
    <lineage>
        <taxon>Eukaryota</taxon>
        <taxon>Fungi</taxon>
        <taxon>Dikarya</taxon>
        <taxon>Ascomycota</taxon>
        <taxon>Pezizomycotina</taxon>
        <taxon>Sordariomycetes</taxon>
        <taxon>Xylariomycetidae</taxon>
        <taxon>Amphisphaeriales</taxon>
        <taxon>Apiosporaceae</taxon>
        <taxon>Apiospora</taxon>
    </lineage>
</organism>